<dbReference type="RefSeq" id="WP_185717538.1">
    <property type="nucleotide sequence ID" value="NZ_BAAAWI010000001.1"/>
</dbReference>
<proteinExistence type="predicted"/>
<dbReference type="PANTHER" id="PTHR30055:SF240">
    <property type="entry name" value="HTH-TYPE TRANSCRIPTIONAL REGULATOR ACRR"/>
    <property type="match status" value="1"/>
</dbReference>
<evidence type="ECO:0000313" key="6">
    <source>
        <dbReference type="EMBL" id="QNG50777.1"/>
    </source>
</evidence>
<evidence type="ECO:0000256" key="2">
    <source>
        <dbReference type="ARBA" id="ARBA00023125"/>
    </source>
</evidence>
<dbReference type="Gene3D" id="1.10.357.10">
    <property type="entry name" value="Tetracycline Repressor, domain 2"/>
    <property type="match status" value="1"/>
</dbReference>
<protein>
    <submittedName>
        <fullName evidence="6">TetR/AcrR family transcriptional regulator</fullName>
    </submittedName>
</protein>
<dbReference type="PANTHER" id="PTHR30055">
    <property type="entry name" value="HTH-TYPE TRANSCRIPTIONAL REGULATOR RUTR"/>
    <property type="match status" value="1"/>
</dbReference>
<dbReference type="Proteomes" id="UP000515728">
    <property type="component" value="Chromosome"/>
</dbReference>
<dbReference type="Pfam" id="PF17932">
    <property type="entry name" value="TetR_C_24"/>
    <property type="match status" value="1"/>
</dbReference>
<dbReference type="EMBL" id="CP060131">
    <property type="protein sequence ID" value="QNG50777.1"/>
    <property type="molecule type" value="Genomic_DNA"/>
</dbReference>
<dbReference type="PRINTS" id="PR00455">
    <property type="entry name" value="HTHTETR"/>
</dbReference>
<name>A0A7G7MDB6_9PSEU</name>
<dbReference type="InterPro" id="IPR001647">
    <property type="entry name" value="HTH_TetR"/>
</dbReference>
<dbReference type="AlphaFoldDB" id="A0A7G7MDB6"/>
<dbReference type="GO" id="GO:0000976">
    <property type="term" value="F:transcription cis-regulatory region binding"/>
    <property type="evidence" value="ECO:0007669"/>
    <property type="project" value="TreeGrafter"/>
</dbReference>
<sequence>MTSGIGRRRAAARDEGGAAYRERRTEIVAAAAAMFKRNGYRGTKLADVAEAMGLDRASLYYYVGSKEELFQDVVGGAVEANADAAERILAGPGTAPEKLRALIVGLMVSYAEAYPFLYVYIQENLGPGTRDRSAWAREMARHNKRYENAVVAMVQAGVDEGSLAVGTQPWVVAFGVIGMVAWSNRWFDPNESTVSAAEIGSAYADTLLNGLITRG</sequence>
<feature type="DNA-binding region" description="H-T-H motif" evidence="4">
    <location>
        <begin position="44"/>
        <end position="63"/>
    </location>
</feature>
<dbReference type="InterPro" id="IPR050109">
    <property type="entry name" value="HTH-type_TetR-like_transc_reg"/>
</dbReference>
<accession>A0A7G7MDB6</accession>
<evidence type="ECO:0000313" key="7">
    <source>
        <dbReference type="Proteomes" id="UP000515728"/>
    </source>
</evidence>
<gene>
    <name evidence="6" type="ORF">H6H00_21535</name>
</gene>
<reference evidence="6 7" key="1">
    <citation type="submission" date="2020-08" db="EMBL/GenBank/DDBJ databases">
        <authorList>
            <person name="Mo P."/>
        </authorList>
    </citation>
    <scope>NUCLEOTIDE SEQUENCE [LARGE SCALE GENOMIC DNA]</scope>
    <source>
        <strain evidence="6 7">CGMCC 4.1532</strain>
    </source>
</reference>
<dbReference type="PROSITE" id="PS50977">
    <property type="entry name" value="HTH_TETR_2"/>
    <property type="match status" value="1"/>
</dbReference>
<dbReference type="InterPro" id="IPR041490">
    <property type="entry name" value="KstR2_TetR_C"/>
</dbReference>
<dbReference type="SUPFAM" id="SSF48498">
    <property type="entry name" value="Tetracyclin repressor-like, C-terminal domain"/>
    <property type="match status" value="1"/>
</dbReference>
<evidence type="ECO:0000259" key="5">
    <source>
        <dbReference type="PROSITE" id="PS50977"/>
    </source>
</evidence>
<dbReference type="Gene3D" id="1.10.10.60">
    <property type="entry name" value="Homeodomain-like"/>
    <property type="match status" value="1"/>
</dbReference>
<evidence type="ECO:0000256" key="4">
    <source>
        <dbReference type="PROSITE-ProRule" id="PRU00335"/>
    </source>
</evidence>
<dbReference type="GO" id="GO:0003700">
    <property type="term" value="F:DNA-binding transcription factor activity"/>
    <property type="evidence" value="ECO:0007669"/>
    <property type="project" value="TreeGrafter"/>
</dbReference>
<keyword evidence="3" id="KW-0804">Transcription</keyword>
<dbReference type="InterPro" id="IPR009057">
    <property type="entry name" value="Homeodomain-like_sf"/>
</dbReference>
<evidence type="ECO:0000256" key="3">
    <source>
        <dbReference type="ARBA" id="ARBA00023163"/>
    </source>
</evidence>
<evidence type="ECO:0000256" key="1">
    <source>
        <dbReference type="ARBA" id="ARBA00023015"/>
    </source>
</evidence>
<dbReference type="InterPro" id="IPR036271">
    <property type="entry name" value="Tet_transcr_reg_TetR-rel_C_sf"/>
</dbReference>
<feature type="domain" description="HTH tetR-type" evidence="5">
    <location>
        <begin position="21"/>
        <end position="81"/>
    </location>
</feature>
<keyword evidence="7" id="KW-1185">Reference proteome</keyword>
<organism evidence="6 7">
    <name type="scientific">Pseudonocardia petroleophila</name>
    <dbReference type="NCBI Taxonomy" id="37331"/>
    <lineage>
        <taxon>Bacteria</taxon>
        <taxon>Bacillati</taxon>
        <taxon>Actinomycetota</taxon>
        <taxon>Actinomycetes</taxon>
        <taxon>Pseudonocardiales</taxon>
        <taxon>Pseudonocardiaceae</taxon>
        <taxon>Pseudonocardia</taxon>
    </lineage>
</organism>
<dbReference type="Pfam" id="PF00440">
    <property type="entry name" value="TetR_N"/>
    <property type="match status" value="1"/>
</dbReference>
<dbReference type="KEGG" id="ppel:H6H00_21535"/>
<dbReference type="SUPFAM" id="SSF46689">
    <property type="entry name" value="Homeodomain-like"/>
    <property type="match status" value="1"/>
</dbReference>
<keyword evidence="1" id="KW-0805">Transcription regulation</keyword>
<keyword evidence="2 4" id="KW-0238">DNA-binding</keyword>